<dbReference type="Pfam" id="PF00480">
    <property type="entry name" value="ROK"/>
    <property type="match status" value="1"/>
</dbReference>
<comment type="similarity">
    <text evidence="1">Belongs to the ROK (NagC/XylR) family.</text>
</comment>
<dbReference type="CDD" id="cd23763">
    <property type="entry name" value="ASKHA_ATPase_ROK"/>
    <property type="match status" value="1"/>
</dbReference>
<accession>A0A1C6SYQ2</accession>
<dbReference type="InterPro" id="IPR043129">
    <property type="entry name" value="ATPase_NBD"/>
</dbReference>
<dbReference type="PANTHER" id="PTHR18964">
    <property type="entry name" value="ROK (REPRESSOR, ORF, KINASE) FAMILY"/>
    <property type="match status" value="1"/>
</dbReference>
<dbReference type="Gene3D" id="3.30.420.40">
    <property type="match status" value="2"/>
</dbReference>
<reference evidence="3" key="1">
    <citation type="submission" date="2016-06" db="EMBL/GenBank/DDBJ databases">
        <authorList>
            <person name="Varghese N."/>
            <person name="Submissions Spin"/>
        </authorList>
    </citation>
    <scope>NUCLEOTIDE SEQUENCE [LARGE SCALE GENOMIC DNA]</scope>
    <source>
        <strain evidence="3">DSM 45431</strain>
    </source>
</reference>
<dbReference type="PANTHER" id="PTHR18964:SF169">
    <property type="entry name" value="N-ACETYLMANNOSAMINE KINASE"/>
    <property type="match status" value="1"/>
</dbReference>
<evidence type="ECO:0000313" key="3">
    <source>
        <dbReference type="Proteomes" id="UP000199413"/>
    </source>
</evidence>
<evidence type="ECO:0000256" key="1">
    <source>
        <dbReference type="ARBA" id="ARBA00006479"/>
    </source>
</evidence>
<dbReference type="GO" id="GO:0016301">
    <property type="term" value="F:kinase activity"/>
    <property type="evidence" value="ECO:0007669"/>
    <property type="project" value="UniProtKB-KW"/>
</dbReference>
<dbReference type="AlphaFoldDB" id="A0A1C6SYQ2"/>
<keyword evidence="3" id="KW-1185">Reference proteome</keyword>
<dbReference type="Proteomes" id="UP000199413">
    <property type="component" value="Unassembled WGS sequence"/>
</dbReference>
<organism evidence="2 3">
    <name type="scientific">Micromonospora rhizosphaerae</name>
    <dbReference type="NCBI Taxonomy" id="568872"/>
    <lineage>
        <taxon>Bacteria</taxon>
        <taxon>Bacillati</taxon>
        <taxon>Actinomycetota</taxon>
        <taxon>Actinomycetes</taxon>
        <taxon>Micromonosporales</taxon>
        <taxon>Micromonosporaceae</taxon>
        <taxon>Micromonospora</taxon>
    </lineage>
</organism>
<dbReference type="RefSeq" id="WP_091345224.1">
    <property type="nucleotide sequence ID" value="NZ_FMHV01000002.1"/>
</dbReference>
<keyword evidence="2" id="KW-0418">Kinase</keyword>
<dbReference type="STRING" id="568872.GA0070624_5049"/>
<name>A0A1C6SYQ2_9ACTN</name>
<dbReference type="InterPro" id="IPR000600">
    <property type="entry name" value="ROK"/>
</dbReference>
<evidence type="ECO:0000313" key="2">
    <source>
        <dbReference type="EMBL" id="SCL34657.1"/>
    </source>
</evidence>
<dbReference type="SUPFAM" id="SSF53067">
    <property type="entry name" value="Actin-like ATPase domain"/>
    <property type="match status" value="1"/>
</dbReference>
<dbReference type="EMBL" id="FMHV01000002">
    <property type="protein sequence ID" value="SCL34657.1"/>
    <property type="molecule type" value="Genomic_DNA"/>
</dbReference>
<protein>
    <submittedName>
        <fullName evidence="2">Glucokinase</fullName>
    </submittedName>
</protein>
<sequence length="330" mass="35040">MTGPVEIRRTRQPAPVLEIGGTHVTAALVDVDARRVVPGTRCRQPIRADASAEEIVDRILGCASRLEAPPGSRWGIAIPGPFDYARGIALFEGVAKFDALYGVDLGKILIERLPGRPSEVSFLNDANAFALGEWTAGAARGHDRAVGITLGTGVGSAFLAQGSLVDDGPDVPPQGWVHLLNFAGHPLEDTVSRRAIMSRYADIAKPAPDVILDVREIAGKARAGDLVARRVMDDAFSALGQTVGPWLARFHATVLVVGGSMAASWDLIARPIQEGLLRMETEVLSRLVLTQARQPEDAALLGAAWYAAGDLSDLDLTASPAQALTTRRPL</sequence>
<dbReference type="OrthoDB" id="49666at2"/>
<proteinExistence type="inferred from homology"/>
<keyword evidence="2" id="KW-0808">Transferase</keyword>
<gene>
    <name evidence="2" type="ORF">GA0070624_5049</name>
</gene>